<evidence type="ECO:0000313" key="1">
    <source>
        <dbReference type="EMBL" id="KAJ2990835.1"/>
    </source>
</evidence>
<reference evidence="1" key="1">
    <citation type="submission" date="2022-10" db="EMBL/GenBank/DDBJ databases">
        <title>Genome Sequence of Xylaria curta.</title>
        <authorList>
            <person name="Buettner E."/>
        </authorList>
    </citation>
    <scope>NUCLEOTIDE SEQUENCE</scope>
    <source>
        <strain evidence="1">Babe10</strain>
    </source>
</reference>
<keyword evidence="2" id="KW-1185">Reference proteome</keyword>
<comment type="caution">
    <text evidence="1">The sequence shown here is derived from an EMBL/GenBank/DDBJ whole genome shotgun (WGS) entry which is preliminary data.</text>
</comment>
<dbReference type="EMBL" id="JAPDGR010000378">
    <property type="protein sequence ID" value="KAJ2990835.1"/>
    <property type="molecule type" value="Genomic_DNA"/>
</dbReference>
<sequence length="1122" mass="126144">MNHYTGARFESPADGQTIPHIVGSHRPLTPVDIFTPEPPMPLGSKITGHQPRDPFLGHATPISPLGEYQGGNIAYPQFHGNKHGNQNFNELHNTPLEFGCGPIVPSFTEEAELRQLGQFIFMDENIPPQQNYLGPPQPPVYFEPELPWGRHSPVPFWTAPSPCTGESMYESLDYAPRHMPQPVHDESTVLHKVQGKSRVTKRKAVRNGNISVIARGTHKCEFPECLAKKKVFKRQEHLKRHVNTEAQKATQDSQQEEGDRDDSASKEDRKKTKENDSRARYPRSAGNAAANARHVADTQDVADTDHATNTDHAANTYHAGRCAFAVHRAVRPDATIDPRQALGINMDILPSYSEATSRPDWLSLVAPFVPASGWTSCCLVDHRFYHNFAPRLWRDPLVTVRRLGLHPNDDLAWYRRFIHKYARSARLQTRCMVRSLDFRAFALRASGLYSTEASERAISESFRALPQLFPQLICLLIDGHPELDPSSLTTARATNTHSLSLLDLSRCRQELTSKLFCPQLFRDLVYLDISYIPGSLKSSIQSSLNPTYLPELRVLKAQGREVDDATAQLLFQTFRLQLWSIDLSDNKLTDNVIDALLASCFSSLSFRNDAHYEVEGKLVMPKSSGSHLYGPFEFVQESTHSASFTHLERYLADAPAYSHRADQAEMQEWQTARSDAINAPRRDDASSAKEMLLGNTSSFPDVTPRQLIRNLQLSRGGITHLCLNRNSFTANGIGRLLRVSLGRLEHFECDNCLYAAPIPSSDESRGQLRVGGVFGLTHLFRPVFSSNLRSLRIHHSFVTQVPNILADGLPLATSLRLSETVFFRRICRVYPRHFVPDMNPRIASITLTNIPARSIGRIIERLTLFLDLASLQQSAIKQTRLDMNGRHTTVLSGLRHIRFELDPDFSDDALDSSTGRDIDYDKLLDPGDDNFGENTFSFFEDPKRNMPSAEQRSAKNEPSRASAERFSQWKSGRLKSPPYSDTESQFISHYEEASNSWTGNVYSVPVWIGPGTIGPHAAVNEYMWNLQDPKLRTDVGPATPDHVAAGVPALTYIFYAAWNAMIFPKNLSAASRDCGAEPLRDVAAAIKDYRIRTRGTPHHWNGKIELVRTNGSSRYHASEYWR</sequence>
<proteinExistence type="predicted"/>
<organism evidence="1 2">
    <name type="scientific">Xylaria curta</name>
    <dbReference type="NCBI Taxonomy" id="42375"/>
    <lineage>
        <taxon>Eukaryota</taxon>
        <taxon>Fungi</taxon>
        <taxon>Dikarya</taxon>
        <taxon>Ascomycota</taxon>
        <taxon>Pezizomycotina</taxon>
        <taxon>Sordariomycetes</taxon>
        <taxon>Xylariomycetidae</taxon>
        <taxon>Xylariales</taxon>
        <taxon>Xylariaceae</taxon>
        <taxon>Xylaria</taxon>
    </lineage>
</organism>
<protein>
    <submittedName>
        <fullName evidence="1">Uncharacterized protein</fullName>
    </submittedName>
</protein>
<name>A0ACC1PFC9_9PEZI</name>
<dbReference type="Proteomes" id="UP001143856">
    <property type="component" value="Unassembled WGS sequence"/>
</dbReference>
<evidence type="ECO:0000313" key="2">
    <source>
        <dbReference type="Proteomes" id="UP001143856"/>
    </source>
</evidence>
<accession>A0ACC1PFC9</accession>
<gene>
    <name evidence="1" type="ORF">NUW58_g2760</name>
</gene>